<dbReference type="InterPro" id="IPR006311">
    <property type="entry name" value="TAT_signal"/>
</dbReference>
<dbReference type="RefSeq" id="WP_215581756.1">
    <property type="nucleotide sequence ID" value="NZ_CP073754.1"/>
</dbReference>
<name>A0A975MMF6_9GAMM</name>
<evidence type="ECO:0000256" key="1">
    <source>
        <dbReference type="ARBA" id="ARBA00022729"/>
    </source>
</evidence>
<dbReference type="InterPro" id="IPR019546">
    <property type="entry name" value="TAT_signal_bac_arc"/>
</dbReference>
<sequence length="80" mass="8797">MRDKINRRDFIKLAGIGGVVFASGLGFDAIAKAQHGKLSPPRISGLLLCPTFRYPLDSMARSSIPMPIRPYSKQLKVLIV</sequence>
<protein>
    <submittedName>
        <fullName evidence="2">Twin-arginine translocation signal domain-containing protein</fullName>
    </submittedName>
</protein>
<gene>
    <name evidence="2" type="ORF">KEF85_14430</name>
</gene>
<dbReference type="AlphaFoldDB" id="A0A975MMF6"/>
<organism evidence="2 3">
    <name type="scientific">Methylomonas paludis</name>
    <dbReference type="NCBI Taxonomy" id="1173101"/>
    <lineage>
        <taxon>Bacteria</taxon>
        <taxon>Pseudomonadati</taxon>
        <taxon>Pseudomonadota</taxon>
        <taxon>Gammaproteobacteria</taxon>
        <taxon>Methylococcales</taxon>
        <taxon>Methylococcaceae</taxon>
        <taxon>Methylomonas</taxon>
    </lineage>
</organism>
<dbReference type="KEGG" id="mpad:KEF85_14430"/>
<dbReference type="Proteomes" id="UP000676649">
    <property type="component" value="Chromosome"/>
</dbReference>
<keyword evidence="1" id="KW-0732">Signal</keyword>
<accession>A0A975MMF6</accession>
<keyword evidence="3" id="KW-1185">Reference proteome</keyword>
<reference evidence="2" key="1">
    <citation type="submission" date="2021-04" db="EMBL/GenBank/DDBJ databases">
        <title>Draft genome sequence data of methanotrophic Methylovulum sp. strain S1L and Methylomonas sp. strain S2AM isolated from boreal lake water columns.</title>
        <authorList>
            <person name="Rissanen A.J."/>
            <person name="Mangayil R."/>
            <person name="Svenning M.M."/>
            <person name="Khanongnuch R."/>
        </authorList>
    </citation>
    <scope>NUCLEOTIDE SEQUENCE</scope>
    <source>
        <strain evidence="2">S2AM</strain>
    </source>
</reference>
<evidence type="ECO:0000313" key="3">
    <source>
        <dbReference type="Proteomes" id="UP000676649"/>
    </source>
</evidence>
<dbReference type="EMBL" id="CP073754">
    <property type="protein sequence ID" value="QWF70510.1"/>
    <property type="molecule type" value="Genomic_DNA"/>
</dbReference>
<evidence type="ECO:0000313" key="2">
    <source>
        <dbReference type="EMBL" id="QWF70510.1"/>
    </source>
</evidence>
<dbReference type="PROSITE" id="PS51318">
    <property type="entry name" value="TAT"/>
    <property type="match status" value="1"/>
</dbReference>
<proteinExistence type="predicted"/>
<dbReference type="NCBIfam" id="TIGR01409">
    <property type="entry name" value="TAT_signal_seq"/>
    <property type="match status" value="1"/>
</dbReference>